<keyword evidence="2" id="KW-1133">Transmembrane helix</keyword>
<evidence type="ECO:0000313" key="3">
    <source>
        <dbReference type="EMBL" id="MBB5642465.1"/>
    </source>
</evidence>
<sequence length="211" mass="21768">MNNTNRALNRIGILVFGLVLVAVGGAVAAAALLPDALAAWTAEAERASGQLDMVTAPNGLLLAVGVAAVLIALLIVFIARQGRGQTATLLTKTGDGCVVVSSALAAQTIGAALAEYSGAASASVTAFTVRGVPALKIAVAARRGASPRDIRDHVDILVARWDDLLGEQVPVFIRINGGIASRLAKPTRLPVAGRGARDERSRPREMPLRPE</sequence>
<reference evidence="3 4" key="1">
    <citation type="submission" date="2020-08" db="EMBL/GenBank/DDBJ databases">
        <title>Sequencing the genomes of 1000 actinobacteria strains.</title>
        <authorList>
            <person name="Klenk H.-P."/>
        </authorList>
    </citation>
    <scope>NUCLEOTIDE SEQUENCE [LARGE SCALE GENOMIC DNA]</scope>
    <source>
        <strain evidence="3 4">DSM 21065</strain>
    </source>
</reference>
<evidence type="ECO:0000256" key="2">
    <source>
        <dbReference type="SAM" id="Phobius"/>
    </source>
</evidence>
<evidence type="ECO:0000313" key="4">
    <source>
        <dbReference type="Proteomes" id="UP000561726"/>
    </source>
</evidence>
<feature type="transmembrane region" description="Helical" evidence="2">
    <location>
        <begin position="60"/>
        <end position="79"/>
    </location>
</feature>
<dbReference type="Proteomes" id="UP000561726">
    <property type="component" value="Unassembled WGS sequence"/>
</dbReference>
<dbReference type="OrthoDB" id="5123397at2"/>
<keyword evidence="2" id="KW-0472">Membrane</keyword>
<accession>A0A7W8ZYW6</accession>
<organism evidence="3 4">
    <name type="scientific">Cryobacterium roopkundense</name>
    <dbReference type="NCBI Taxonomy" id="1001240"/>
    <lineage>
        <taxon>Bacteria</taxon>
        <taxon>Bacillati</taxon>
        <taxon>Actinomycetota</taxon>
        <taxon>Actinomycetes</taxon>
        <taxon>Micrococcales</taxon>
        <taxon>Microbacteriaceae</taxon>
        <taxon>Cryobacterium</taxon>
    </lineage>
</organism>
<feature type="transmembrane region" description="Helical" evidence="2">
    <location>
        <begin position="12"/>
        <end position="33"/>
    </location>
</feature>
<keyword evidence="2" id="KW-0812">Transmembrane</keyword>
<evidence type="ECO:0008006" key="5">
    <source>
        <dbReference type="Google" id="ProtNLM"/>
    </source>
</evidence>
<dbReference type="EMBL" id="JACHBQ010000001">
    <property type="protein sequence ID" value="MBB5642465.1"/>
    <property type="molecule type" value="Genomic_DNA"/>
</dbReference>
<dbReference type="AlphaFoldDB" id="A0A7W8ZYW6"/>
<feature type="region of interest" description="Disordered" evidence="1">
    <location>
        <begin position="190"/>
        <end position="211"/>
    </location>
</feature>
<dbReference type="RefSeq" id="WP_052541846.1">
    <property type="nucleotide sequence ID" value="NZ_JACHBQ010000001.1"/>
</dbReference>
<evidence type="ECO:0000256" key="1">
    <source>
        <dbReference type="SAM" id="MobiDB-lite"/>
    </source>
</evidence>
<gene>
    <name evidence="3" type="ORF">BJ997_003013</name>
</gene>
<protein>
    <recommendedName>
        <fullName evidence="5">Alkaline shock response membrane anchor protein AmaP</fullName>
    </recommendedName>
</protein>
<name>A0A7W8ZYW6_9MICO</name>
<proteinExistence type="predicted"/>
<feature type="compositionally biased region" description="Basic and acidic residues" evidence="1">
    <location>
        <begin position="195"/>
        <end position="211"/>
    </location>
</feature>
<comment type="caution">
    <text evidence="3">The sequence shown here is derived from an EMBL/GenBank/DDBJ whole genome shotgun (WGS) entry which is preliminary data.</text>
</comment>